<reference evidence="2 3" key="1">
    <citation type="submission" date="2019-10" db="EMBL/GenBank/DDBJ databases">
        <authorList>
            <person name="Palmer J.M."/>
        </authorList>
    </citation>
    <scope>NUCLEOTIDE SEQUENCE [LARGE SCALE GENOMIC DNA]</scope>
    <source>
        <strain evidence="2 3">TWF696</strain>
    </source>
</reference>
<comment type="caution">
    <text evidence="2">The sequence shown here is derived from an EMBL/GenBank/DDBJ whole genome shotgun (WGS) entry which is preliminary data.</text>
</comment>
<evidence type="ECO:0000313" key="2">
    <source>
        <dbReference type="EMBL" id="KAK6354570.1"/>
    </source>
</evidence>
<keyword evidence="3" id="KW-1185">Reference proteome</keyword>
<organism evidence="2 3">
    <name type="scientific">Orbilia brochopaga</name>
    <dbReference type="NCBI Taxonomy" id="3140254"/>
    <lineage>
        <taxon>Eukaryota</taxon>
        <taxon>Fungi</taxon>
        <taxon>Dikarya</taxon>
        <taxon>Ascomycota</taxon>
        <taxon>Pezizomycotina</taxon>
        <taxon>Orbiliomycetes</taxon>
        <taxon>Orbiliales</taxon>
        <taxon>Orbiliaceae</taxon>
        <taxon>Orbilia</taxon>
    </lineage>
</organism>
<dbReference type="AlphaFoldDB" id="A0AAV9V4T6"/>
<evidence type="ECO:0000256" key="1">
    <source>
        <dbReference type="SAM" id="MobiDB-lite"/>
    </source>
</evidence>
<evidence type="ECO:0000313" key="3">
    <source>
        <dbReference type="Proteomes" id="UP001375240"/>
    </source>
</evidence>
<feature type="region of interest" description="Disordered" evidence="1">
    <location>
        <begin position="36"/>
        <end position="55"/>
    </location>
</feature>
<dbReference type="EMBL" id="JAVHNQ010000002">
    <property type="protein sequence ID" value="KAK6354570.1"/>
    <property type="molecule type" value="Genomic_DNA"/>
</dbReference>
<sequence>MDKRQLQTKRRIYDKRKEVEEEAIVYASLTLTGSPTKRQEMKDVKRRKRERGGTVQAKETAMMTGGYVQSNRVS</sequence>
<accession>A0AAV9V4T6</accession>
<protein>
    <submittedName>
        <fullName evidence="2">Uncharacterized protein</fullName>
    </submittedName>
</protein>
<dbReference type="Proteomes" id="UP001375240">
    <property type="component" value="Unassembled WGS sequence"/>
</dbReference>
<name>A0AAV9V4T6_9PEZI</name>
<gene>
    <name evidence="2" type="ORF">TWF696_003712</name>
</gene>
<proteinExistence type="predicted"/>